<feature type="domain" description="GDP-fucose pyrophosphorylase" evidence="7">
    <location>
        <begin position="85"/>
        <end position="365"/>
    </location>
</feature>
<keyword evidence="3" id="KW-0418">Kinase</keyword>
<evidence type="ECO:0000256" key="4">
    <source>
        <dbReference type="ARBA" id="ARBA00022840"/>
    </source>
</evidence>
<dbReference type="Pfam" id="PF08544">
    <property type="entry name" value="GHMP_kinases_C"/>
    <property type="match status" value="1"/>
</dbReference>
<dbReference type="InterPro" id="IPR006204">
    <property type="entry name" value="GHMP_kinase_N_dom"/>
</dbReference>
<dbReference type="Gene3D" id="3.30.230.120">
    <property type="match status" value="1"/>
</dbReference>
<organism evidence="9 10">
    <name type="scientific">Porites evermanni</name>
    <dbReference type="NCBI Taxonomy" id="104178"/>
    <lineage>
        <taxon>Eukaryota</taxon>
        <taxon>Metazoa</taxon>
        <taxon>Cnidaria</taxon>
        <taxon>Anthozoa</taxon>
        <taxon>Hexacorallia</taxon>
        <taxon>Scleractinia</taxon>
        <taxon>Fungiina</taxon>
        <taxon>Poritidae</taxon>
        <taxon>Porites</taxon>
    </lineage>
</organism>
<dbReference type="Pfam" id="PF00288">
    <property type="entry name" value="GHMP_kinases_N"/>
    <property type="match status" value="1"/>
</dbReference>
<feature type="domain" description="GHMP kinase N-terminal" evidence="6">
    <location>
        <begin position="1108"/>
        <end position="1178"/>
    </location>
</feature>
<dbReference type="PRINTS" id="PR00959">
    <property type="entry name" value="MEVGALKINASE"/>
</dbReference>
<dbReference type="SUPFAM" id="SSF55060">
    <property type="entry name" value="GHMP Kinase, C-terminal domain"/>
    <property type="match status" value="1"/>
</dbReference>
<dbReference type="InterPro" id="IPR012887">
    <property type="entry name" value="GDP_fucose_pyrophosphorylase"/>
</dbReference>
<dbReference type="PANTHER" id="PTHR32463">
    <property type="entry name" value="L-FUCOSE KINASE"/>
    <property type="match status" value="1"/>
</dbReference>
<proteinExistence type="inferred from homology"/>
<evidence type="ECO:0000313" key="10">
    <source>
        <dbReference type="Proteomes" id="UP001159427"/>
    </source>
</evidence>
<evidence type="ECO:0000256" key="2">
    <source>
        <dbReference type="ARBA" id="ARBA00022741"/>
    </source>
</evidence>
<feature type="domain" description="GHMP kinase C-terminal" evidence="8">
    <location>
        <begin position="1261"/>
        <end position="1339"/>
    </location>
</feature>
<evidence type="ECO:0000313" key="9">
    <source>
        <dbReference type="EMBL" id="CAH3182945.1"/>
    </source>
</evidence>
<dbReference type="InterPro" id="IPR020568">
    <property type="entry name" value="Ribosomal_Su5_D2-typ_SF"/>
</dbReference>
<protein>
    <recommendedName>
        <fullName evidence="11">L-fucose kinase</fullName>
    </recommendedName>
</protein>
<keyword evidence="1" id="KW-0808">Transferase</keyword>
<dbReference type="InterPro" id="IPR036554">
    <property type="entry name" value="GHMP_kinase_C_sf"/>
</dbReference>
<comment type="similarity">
    <text evidence="5">Belongs to the GHMP kinase family.</text>
</comment>
<dbReference type="Pfam" id="PF07959">
    <property type="entry name" value="Fucose_pyrophosphorylase"/>
    <property type="match status" value="2"/>
</dbReference>
<dbReference type="SUPFAM" id="SSF54211">
    <property type="entry name" value="Ribosomal protein S5 domain 2-like"/>
    <property type="match status" value="1"/>
</dbReference>
<evidence type="ECO:0000256" key="1">
    <source>
        <dbReference type="ARBA" id="ARBA00022679"/>
    </source>
</evidence>
<dbReference type="InterPro" id="IPR052203">
    <property type="entry name" value="GHMP_Kinase-Related"/>
</dbReference>
<sequence>MEGSKEMKCSWGAIVLTCRKRQSAFAFQRELEILQNKGFIEKDVLILTLEDPKGGVGSGGATLNALLVVTERLSAKAGFGVVTQSVLKNARILIMHMGWDFPLSSCGWFFNTLPAKHNEKCKESLCDSVVSNFDYVLTVISATLSVNSPPGVWICSSHMLPSISPDARIDWEKFSNGITVILSPGDVHYAKDHGVAKLGKDGKVKDIIFRESEEKIRSFALENGKVPLVSGTVFMDIKSACKVLSLHVFHPLDACTYFGLDNGAEPIQLSMIFDILLCLAEDVTESAFVEGERSGSYGRYIPVTMKSSEHPKRMLMRSARAMLWQRLRGVELKGVLLENGTFDYSKPSAECYRRQMLNSIEFLNQTGVKFDFNNHTHVSICKVSYITRDDSQKRFLAQHSVAILSRHCFDWFQHCSNIAMLCCAKYLRCISSCYNDNGYLFFPPKWRWFTREHSLVLRKSRTRIVVLVLFLRISRSIFSLKTHSRMTAPTTFSCQNDAVLRKSRSRNRPRLKVMLHGTIRNDAEKPFLGMLNKVHVCMSSIKLAIRHFHVVLLQGRSRNVQKSVIHLQSCCFAFFSKILREFLPFCNFAELKSFLSKFLLAVAILLFQNGTPIPKSSVVINSIVEDGIKIGENSVISNCHLKGDLSFGSGSILIGISSKAMKDVPSGVTFPNDLCAIHFNVDLGDRPQRVLVVLGALDDLQTPVSSENSTYCNKPWKTFFDGTGISPNELWFGVPEQERSLINAKLFPTIHCSVSPNEKTDEILWLSMIASGFSKRLFSQTMDVNENVFNSSPTKGQHFVYSLGRGLADLLQKWRLSIRLSLQDILSLLDLNAEFDWKRRLWFEIGKAQAETTLRDCKNDCLLPFFRSCVQEGFAKDILKVLDEVACSTSSPGVAARTLACIADVLGAMAGERAGLRSGPARNESWMDAFQCLEKGDIPAGVNALAEERNKWLERPDLLIRAARHYEGAEQILRRKAVFTSRQFFQSEECEPVPKGHWVIAEAPARIDLSGCWTDTPPVTYEHGGAVLTVAINLNGKKVTGAKVRKISELEIVLVIHSGQHSVRVVCSELTHLENYTQPHAPGALLKACFCLLDIVTLPSSEPLSAQLQRKYQAGFELHTWSTAPHGSGLGTSSILAGAILAALLRVTDRTASLDSLIHAVMIVEQMLTTGGGWQDNAGGLVPGFKMTRSQASLPLKVEVEPLNLSQATVDAVTKRLLCLFSGKPRLAKNLLQDVVRNWYARFPHITENADNLITNAEEAVEALKTGIVEKLGACMNCYRKQKCIMAPGTEPDAIRDMMEALDPFVLGQTLTGAGGGGFLVLITKEPNMADKIRAVIEEKKASDEFIFYDVSVDWDGLTVRVEEPSQ</sequence>
<name>A0ABN8RX40_9CNID</name>
<accession>A0ABN8RX40</accession>
<evidence type="ECO:0000259" key="7">
    <source>
        <dbReference type="Pfam" id="PF07959"/>
    </source>
</evidence>
<evidence type="ECO:0000259" key="8">
    <source>
        <dbReference type="Pfam" id="PF08544"/>
    </source>
</evidence>
<keyword evidence="10" id="KW-1185">Reference proteome</keyword>
<keyword evidence="2" id="KW-0547">Nucleotide-binding</keyword>
<dbReference type="PANTHER" id="PTHR32463:SF0">
    <property type="entry name" value="L-FUCOSE KINASE"/>
    <property type="match status" value="1"/>
</dbReference>
<feature type="domain" description="GDP-fucose pyrophosphorylase" evidence="7">
    <location>
        <begin position="563"/>
        <end position="751"/>
    </location>
</feature>
<keyword evidence="4" id="KW-0067">ATP-binding</keyword>
<evidence type="ECO:0000256" key="3">
    <source>
        <dbReference type="ARBA" id="ARBA00022777"/>
    </source>
</evidence>
<evidence type="ECO:0008006" key="11">
    <source>
        <dbReference type="Google" id="ProtNLM"/>
    </source>
</evidence>
<comment type="caution">
    <text evidence="9">The sequence shown here is derived from an EMBL/GenBank/DDBJ whole genome shotgun (WGS) entry which is preliminary data.</text>
</comment>
<evidence type="ECO:0000256" key="5">
    <source>
        <dbReference type="ARBA" id="ARBA00038121"/>
    </source>
</evidence>
<dbReference type="Proteomes" id="UP001159427">
    <property type="component" value="Unassembled WGS sequence"/>
</dbReference>
<dbReference type="InterPro" id="IPR013750">
    <property type="entry name" value="GHMP_kinase_C_dom"/>
</dbReference>
<gene>
    <name evidence="9" type="ORF">PEVE_00014501</name>
</gene>
<dbReference type="EMBL" id="CALNXI010002098">
    <property type="protein sequence ID" value="CAH3182945.1"/>
    <property type="molecule type" value="Genomic_DNA"/>
</dbReference>
<reference evidence="9 10" key="1">
    <citation type="submission" date="2022-05" db="EMBL/GenBank/DDBJ databases">
        <authorList>
            <consortium name="Genoscope - CEA"/>
            <person name="William W."/>
        </authorList>
    </citation>
    <scope>NUCLEOTIDE SEQUENCE [LARGE SCALE GENOMIC DNA]</scope>
</reference>
<evidence type="ECO:0000259" key="6">
    <source>
        <dbReference type="Pfam" id="PF00288"/>
    </source>
</evidence>